<name>A0A6J5M6W1_9CAUD</name>
<reference evidence="1" key="1">
    <citation type="submission" date="2020-04" db="EMBL/GenBank/DDBJ databases">
        <authorList>
            <person name="Chiriac C."/>
            <person name="Salcher M."/>
            <person name="Ghai R."/>
            <person name="Kavagutti S V."/>
        </authorList>
    </citation>
    <scope>NUCLEOTIDE SEQUENCE</scope>
</reference>
<dbReference type="NCBIfam" id="TIGR01558">
    <property type="entry name" value="sm_term_P27"/>
    <property type="match status" value="1"/>
</dbReference>
<gene>
    <name evidence="1" type="ORF">UFOVP428_7</name>
</gene>
<proteinExistence type="predicted"/>
<accession>A0A6J5M6W1</accession>
<evidence type="ECO:0000313" key="1">
    <source>
        <dbReference type="EMBL" id="CAB4141872.1"/>
    </source>
</evidence>
<protein>
    <submittedName>
        <fullName evidence="1">COG3747 Phage terminase, small subunit</fullName>
    </submittedName>
</protein>
<dbReference type="InterPro" id="IPR006448">
    <property type="entry name" value="Phage_term_ssu_P27"/>
</dbReference>
<dbReference type="EMBL" id="LR796397">
    <property type="protein sequence ID" value="CAB4141872.1"/>
    <property type="molecule type" value="Genomic_DNA"/>
</dbReference>
<organism evidence="1">
    <name type="scientific">uncultured Caudovirales phage</name>
    <dbReference type="NCBI Taxonomy" id="2100421"/>
    <lineage>
        <taxon>Viruses</taxon>
        <taxon>Duplodnaviria</taxon>
        <taxon>Heunggongvirae</taxon>
        <taxon>Uroviricota</taxon>
        <taxon>Caudoviricetes</taxon>
        <taxon>Peduoviridae</taxon>
        <taxon>Maltschvirus</taxon>
        <taxon>Maltschvirus maltsch</taxon>
    </lineage>
</organism>
<dbReference type="Pfam" id="PF05119">
    <property type="entry name" value="Terminase_4"/>
    <property type="match status" value="1"/>
</dbReference>
<sequence>MRPRKPTELKKLQGTYQKCRDINEIKFTILENEIEIQKDWQKILQITCEQLRKIGILAEVDLNLVEAYAKAMSRYYEAQEQVEAMGMVIDGQAGLKINPWFDVMEKSLKTACNVGGMFGITPSARARIPAQAAPASKLELLKKKIS</sequence>